<dbReference type="InterPro" id="IPR029063">
    <property type="entry name" value="SAM-dependent_MTases_sf"/>
</dbReference>
<feature type="domain" description="DNA methylase N-4/N-6" evidence="3">
    <location>
        <begin position="390"/>
        <end position="466"/>
    </location>
</feature>
<keyword evidence="1" id="KW-0489">Methyltransferase</keyword>
<comment type="caution">
    <text evidence="4">The sequence shown here is derived from an EMBL/GenBank/DDBJ whole genome shotgun (WGS) entry which is preliminary data.</text>
</comment>
<dbReference type="PRINTS" id="PR00508">
    <property type="entry name" value="S21N4MTFRASE"/>
</dbReference>
<feature type="domain" description="DNA methylase N-4/N-6" evidence="3">
    <location>
        <begin position="9"/>
        <end position="135"/>
    </location>
</feature>
<keyword evidence="2" id="KW-0808">Transferase</keyword>
<accession>A0A0F9E1D5</accession>
<evidence type="ECO:0000313" key="4">
    <source>
        <dbReference type="EMBL" id="KKL17928.1"/>
    </source>
</evidence>
<dbReference type="GO" id="GO:0032259">
    <property type="term" value="P:methylation"/>
    <property type="evidence" value="ECO:0007669"/>
    <property type="project" value="UniProtKB-KW"/>
</dbReference>
<dbReference type="EMBL" id="LAZR01039064">
    <property type="protein sequence ID" value="KKL17928.1"/>
    <property type="molecule type" value="Genomic_DNA"/>
</dbReference>
<reference evidence="4" key="1">
    <citation type="journal article" date="2015" name="Nature">
        <title>Complex archaea that bridge the gap between prokaryotes and eukaryotes.</title>
        <authorList>
            <person name="Spang A."/>
            <person name="Saw J.H."/>
            <person name="Jorgensen S.L."/>
            <person name="Zaremba-Niedzwiedzka K."/>
            <person name="Martijn J."/>
            <person name="Lind A.E."/>
            <person name="van Eijk R."/>
            <person name="Schleper C."/>
            <person name="Guy L."/>
            <person name="Ettema T.J."/>
        </authorList>
    </citation>
    <scope>NUCLEOTIDE SEQUENCE</scope>
</reference>
<evidence type="ECO:0000256" key="2">
    <source>
        <dbReference type="ARBA" id="ARBA00022679"/>
    </source>
</evidence>
<dbReference type="Pfam" id="PF01555">
    <property type="entry name" value="N6_N4_Mtase"/>
    <property type="match status" value="2"/>
</dbReference>
<name>A0A0F9E1D5_9ZZZZ</name>
<dbReference type="SUPFAM" id="SSF53335">
    <property type="entry name" value="S-adenosyl-L-methionine-dependent methyltransferases"/>
    <property type="match status" value="1"/>
</dbReference>
<dbReference type="GO" id="GO:0003677">
    <property type="term" value="F:DNA binding"/>
    <property type="evidence" value="ECO:0007669"/>
    <property type="project" value="InterPro"/>
</dbReference>
<dbReference type="AlphaFoldDB" id="A0A0F9E1D5"/>
<dbReference type="InterPro" id="IPR002941">
    <property type="entry name" value="DNA_methylase_N4/N6"/>
</dbReference>
<dbReference type="PANTHER" id="PTHR13370:SF3">
    <property type="entry name" value="TRNA (GUANINE(10)-N2)-METHYLTRANSFERASE HOMOLOG"/>
    <property type="match status" value="1"/>
</dbReference>
<dbReference type="GO" id="GO:0008170">
    <property type="term" value="F:N-methyltransferase activity"/>
    <property type="evidence" value="ECO:0007669"/>
    <property type="project" value="InterPro"/>
</dbReference>
<gene>
    <name evidence="4" type="ORF">LCGC14_2480630</name>
</gene>
<dbReference type="PANTHER" id="PTHR13370">
    <property type="entry name" value="RNA METHYLASE-RELATED"/>
    <property type="match status" value="1"/>
</dbReference>
<evidence type="ECO:0000256" key="1">
    <source>
        <dbReference type="ARBA" id="ARBA00022603"/>
    </source>
</evidence>
<organism evidence="4">
    <name type="scientific">marine sediment metagenome</name>
    <dbReference type="NCBI Taxonomy" id="412755"/>
    <lineage>
        <taxon>unclassified sequences</taxon>
        <taxon>metagenomes</taxon>
        <taxon>ecological metagenomes</taxon>
    </lineage>
</organism>
<evidence type="ECO:0000259" key="3">
    <source>
        <dbReference type="Pfam" id="PF01555"/>
    </source>
</evidence>
<dbReference type="Gene3D" id="3.40.50.150">
    <property type="entry name" value="Vaccinia Virus protein VP39"/>
    <property type="match status" value="2"/>
</dbReference>
<dbReference type="GO" id="GO:0005737">
    <property type="term" value="C:cytoplasm"/>
    <property type="evidence" value="ECO:0007669"/>
    <property type="project" value="TreeGrafter"/>
</dbReference>
<dbReference type="InterPro" id="IPR001091">
    <property type="entry name" value="RM_Methyltransferase"/>
</dbReference>
<proteinExistence type="predicted"/>
<sequence>MKSFPEESIDLLCTDPPYGISFMGKDWDTFNEVVNPQGAYAKKKGFTKLPRNKPIAMLEFFVPIWKECLRILKPGSFMFIMCAARQDTQSKQVLALEQAGFNIGFTPIYWTYATGFPKTGNIGKLIDKKLGKEREVVGKKECGYQVSISKKRKEEGYRPNLTTSTKEVDITIPSSDEAKALNGSYTGFNPKPAVEVILVAMKPLSEKTYVEQALRNGKGITWLENCRIPYENEKDKFDKGVQSGLSKVKFFDEDNSSYVEKKSNLDGRFPANLICSDDVLNDGKIRNGSPVGFKNVGWKHSGNTKEEMTKLDWQNEFNDSGSFSRYFDLDRWWIERVKGLPEVVRKTFPFLIVPKASKSERNKDLEKLPDKLYVQSSGGKAALKRGETEYLQKGHYRMNKIKIVKNNHPTVKPIKLMSYLVTLGSREGDVVLDPFCGSGTTLLASEMLNRRWIGIEIGKEYHTLAVNRLAPLMKQTRFKGSMEDN</sequence>
<protein>
    <recommendedName>
        <fullName evidence="3">DNA methylase N-4/N-6 domain-containing protein</fullName>
    </recommendedName>
</protein>